<evidence type="ECO:0000313" key="12">
    <source>
        <dbReference type="Proteomes" id="UP000441208"/>
    </source>
</evidence>
<keyword evidence="8" id="KW-1185">Reference proteome</keyword>
<dbReference type="Proteomes" id="UP000441208">
    <property type="component" value="Unassembled WGS sequence"/>
</dbReference>
<dbReference type="EMBL" id="QXGA01000127">
    <property type="protein sequence ID" value="KAE9151898.1"/>
    <property type="molecule type" value="Genomic_DNA"/>
</dbReference>
<evidence type="ECO:0000313" key="7">
    <source>
        <dbReference type="Proteomes" id="UP000429523"/>
    </source>
</evidence>
<evidence type="ECO:0000313" key="1">
    <source>
        <dbReference type="EMBL" id="KAE8945433.1"/>
    </source>
</evidence>
<dbReference type="EMBL" id="QXGB01000146">
    <property type="protein sequence ID" value="KAE9227973.1"/>
    <property type="molecule type" value="Genomic_DNA"/>
</dbReference>
<evidence type="ECO:0000313" key="11">
    <source>
        <dbReference type="Proteomes" id="UP000440732"/>
    </source>
</evidence>
<dbReference type="EMBL" id="QXGF01000158">
    <property type="protein sequence ID" value="KAE8945433.1"/>
    <property type="molecule type" value="Genomic_DNA"/>
</dbReference>
<gene>
    <name evidence="6" type="ORF">PF001_g3933</name>
    <name evidence="5" type="ORF">PF002_g5437</name>
    <name evidence="4" type="ORF">PF005_g4510</name>
    <name evidence="3" type="ORF">PF006_g3848</name>
    <name evidence="2" type="ORF">PF007_g4586</name>
    <name evidence="1" type="ORF">PF009_g4920</name>
</gene>
<protein>
    <submittedName>
        <fullName evidence="1">Uncharacterized protein</fullName>
    </submittedName>
</protein>
<sequence>MPTAAIAGNILINPQLLYFLRKCKPCLLKNAMLMASIYEVEAQLAKRDYDPQKEEFSLRSERVAEATCHTGTRVSMSGKAPGELPARV</sequence>
<dbReference type="AlphaFoldDB" id="A0A6A3FJX0"/>
<evidence type="ECO:0000313" key="4">
    <source>
        <dbReference type="EMBL" id="KAE9227973.1"/>
    </source>
</evidence>
<proteinExistence type="predicted"/>
<dbReference type="Proteomes" id="UP000429523">
    <property type="component" value="Unassembled WGS sequence"/>
</dbReference>
<dbReference type="EMBL" id="QXGE01000129">
    <property type="protein sequence ID" value="KAE9323428.1"/>
    <property type="molecule type" value="Genomic_DNA"/>
</dbReference>
<accession>A0A6A3FJX0</accession>
<name>A0A6A3FJX0_9STRA</name>
<dbReference type="EMBL" id="QXGD01000177">
    <property type="protein sequence ID" value="KAE9249177.1"/>
    <property type="molecule type" value="Genomic_DNA"/>
</dbReference>
<evidence type="ECO:0000313" key="10">
    <source>
        <dbReference type="Proteomes" id="UP000440367"/>
    </source>
</evidence>
<evidence type="ECO:0000313" key="9">
    <source>
        <dbReference type="Proteomes" id="UP000437068"/>
    </source>
</evidence>
<evidence type="ECO:0000313" key="2">
    <source>
        <dbReference type="EMBL" id="KAE9130260.1"/>
    </source>
</evidence>
<dbReference type="Proteomes" id="UP000440732">
    <property type="component" value="Unassembled WGS sequence"/>
</dbReference>
<evidence type="ECO:0000313" key="5">
    <source>
        <dbReference type="EMBL" id="KAE9249177.1"/>
    </source>
</evidence>
<evidence type="ECO:0000313" key="6">
    <source>
        <dbReference type="EMBL" id="KAE9323428.1"/>
    </source>
</evidence>
<dbReference type="EMBL" id="QXFZ01000147">
    <property type="protein sequence ID" value="KAE9130260.1"/>
    <property type="molecule type" value="Genomic_DNA"/>
</dbReference>
<dbReference type="Proteomes" id="UP000437068">
    <property type="component" value="Unassembled WGS sequence"/>
</dbReference>
<dbReference type="Proteomes" id="UP000433483">
    <property type="component" value="Unassembled WGS sequence"/>
</dbReference>
<evidence type="ECO:0000313" key="8">
    <source>
        <dbReference type="Proteomes" id="UP000433483"/>
    </source>
</evidence>
<evidence type="ECO:0000313" key="3">
    <source>
        <dbReference type="EMBL" id="KAE9151898.1"/>
    </source>
</evidence>
<comment type="caution">
    <text evidence="1">The sequence shown here is derived from an EMBL/GenBank/DDBJ whole genome shotgun (WGS) entry which is preliminary data.</text>
</comment>
<organism evidence="1 7">
    <name type="scientific">Phytophthora fragariae</name>
    <dbReference type="NCBI Taxonomy" id="53985"/>
    <lineage>
        <taxon>Eukaryota</taxon>
        <taxon>Sar</taxon>
        <taxon>Stramenopiles</taxon>
        <taxon>Oomycota</taxon>
        <taxon>Peronosporomycetes</taxon>
        <taxon>Peronosporales</taxon>
        <taxon>Peronosporaceae</taxon>
        <taxon>Phytophthora</taxon>
    </lineage>
</organism>
<reference evidence="7 8" key="1">
    <citation type="submission" date="2018-08" db="EMBL/GenBank/DDBJ databases">
        <title>Genomic investigation of the strawberry pathogen Phytophthora fragariae indicates pathogenicity is determined by transcriptional variation in three key races.</title>
        <authorList>
            <person name="Adams T.M."/>
            <person name="Armitage A.D."/>
            <person name="Sobczyk M.K."/>
            <person name="Bates H.J."/>
            <person name="Dunwell J.M."/>
            <person name="Nellist C.F."/>
            <person name="Harrison R.J."/>
        </authorList>
    </citation>
    <scope>NUCLEOTIDE SEQUENCE [LARGE SCALE GENOMIC DNA]</scope>
    <source>
        <strain evidence="6 9">A4</strain>
        <strain evidence="5 10">BC-1</strain>
        <strain evidence="4 8">NOV-27</strain>
        <strain evidence="3 11">NOV-5</strain>
        <strain evidence="2 12">NOV-71</strain>
        <strain evidence="1 7">NOV-9</strain>
    </source>
</reference>
<dbReference type="Proteomes" id="UP000440367">
    <property type="component" value="Unassembled WGS sequence"/>
</dbReference>